<evidence type="ECO:0000313" key="1">
    <source>
        <dbReference type="EMBL" id="KAK3769268.1"/>
    </source>
</evidence>
<reference evidence="1" key="1">
    <citation type="journal article" date="2023" name="G3 (Bethesda)">
        <title>A reference genome for the long-term kleptoplast-retaining sea slug Elysia crispata morphotype clarki.</title>
        <authorList>
            <person name="Eastman K.E."/>
            <person name="Pendleton A.L."/>
            <person name="Shaikh M.A."/>
            <person name="Suttiyut T."/>
            <person name="Ogas R."/>
            <person name="Tomko P."/>
            <person name="Gavelis G."/>
            <person name="Widhalm J.R."/>
            <person name="Wisecaver J.H."/>
        </authorList>
    </citation>
    <scope>NUCLEOTIDE SEQUENCE</scope>
    <source>
        <strain evidence="1">ECLA1</strain>
    </source>
</reference>
<dbReference type="AlphaFoldDB" id="A0AAE0ZGY8"/>
<dbReference type="Proteomes" id="UP001283361">
    <property type="component" value="Unassembled WGS sequence"/>
</dbReference>
<protein>
    <submittedName>
        <fullName evidence="1">Uncharacterized protein</fullName>
    </submittedName>
</protein>
<keyword evidence="2" id="KW-1185">Reference proteome</keyword>
<sequence>MEDSVHSTKAVSPSYDQLQDVLELCGNEERVSCYLNPKLSNSDQVLPIYHNLPLHCRIVTKFYLSTTIYLFTVE</sequence>
<comment type="caution">
    <text evidence="1">The sequence shown here is derived from an EMBL/GenBank/DDBJ whole genome shotgun (WGS) entry which is preliminary data.</text>
</comment>
<gene>
    <name evidence="1" type="ORF">RRG08_055614</name>
</gene>
<dbReference type="EMBL" id="JAWDGP010003955">
    <property type="protein sequence ID" value="KAK3769268.1"/>
    <property type="molecule type" value="Genomic_DNA"/>
</dbReference>
<name>A0AAE0ZGY8_9GAST</name>
<proteinExistence type="predicted"/>
<evidence type="ECO:0000313" key="2">
    <source>
        <dbReference type="Proteomes" id="UP001283361"/>
    </source>
</evidence>
<organism evidence="1 2">
    <name type="scientific">Elysia crispata</name>
    <name type="common">lettuce slug</name>
    <dbReference type="NCBI Taxonomy" id="231223"/>
    <lineage>
        <taxon>Eukaryota</taxon>
        <taxon>Metazoa</taxon>
        <taxon>Spiralia</taxon>
        <taxon>Lophotrochozoa</taxon>
        <taxon>Mollusca</taxon>
        <taxon>Gastropoda</taxon>
        <taxon>Heterobranchia</taxon>
        <taxon>Euthyneura</taxon>
        <taxon>Panpulmonata</taxon>
        <taxon>Sacoglossa</taxon>
        <taxon>Placobranchoidea</taxon>
        <taxon>Plakobranchidae</taxon>
        <taxon>Elysia</taxon>
    </lineage>
</organism>
<accession>A0AAE0ZGY8</accession>